<comment type="catalytic activity">
    <reaction evidence="1 13 16">
        <text>(2R)-3-phosphoglycerate + ATP = (2R)-3-phospho-glyceroyl phosphate + ADP</text>
        <dbReference type="Rhea" id="RHEA:14801"/>
        <dbReference type="ChEBI" id="CHEBI:30616"/>
        <dbReference type="ChEBI" id="CHEBI:57604"/>
        <dbReference type="ChEBI" id="CHEBI:58272"/>
        <dbReference type="ChEBI" id="CHEBI:456216"/>
        <dbReference type="EC" id="2.7.2.3"/>
    </reaction>
</comment>
<keyword evidence="7 13" id="KW-0963">Cytoplasm</keyword>
<feature type="binding site" evidence="13 15">
    <location>
        <position position="334"/>
    </location>
    <ligand>
        <name>ATP</name>
        <dbReference type="ChEBI" id="CHEBI:30616"/>
    </ligand>
</feature>
<evidence type="ECO:0000256" key="7">
    <source>
        <dbReference type="ARBA" id="ARBA00022490"/>
    </source>
</evidence>
<feature type="binding site" evidence="14">
    <location>
        <position position="163"/>
    </location>
    <ligand>
        <name>(2R)-3-phosphoglycerate</name>
        <dbReference type="ChEBI" id="CHEBI:58272"/>
    </ligand>
</feature>
<comment type="subunit">
    <text evidence="13">Monomer.</text>
</comment>
<evidence type="ECO:0000256" key="4">
    <source>
        <dbReference type="ARBA" id="ARBA00008982"/>
    </source>
</evidence>
<comment type="subcellular location">
    <subcellularLocation>
        <location evidence="2 13">Cytoplasm</location>
    </subcellularLocation>
</comment>
<feature type="binding site" evidence="14">
    <location>
        <position position="43"/>
    </location>
    <ligand>
        <name>(2R)-3-phosphoglycerate</name>
        <dbReference type="ChEBI" id="CHEBI:58272"/>
    </ligand>
</feature>
<feature type="binding site" evidence="14">
    <location>
        <position position="123"/>
    </location>
    <ligand>
        <name>(2R)-3-phosphoglycerate</name>
        <dbReference type="ChEBI" id="CHEBI:58272"/>
    </ligand>
</feature>
<dbReference type="InterPro" id="IPR036043">
    <property type="entry name" value="Phosphoglycerate_kinase_sf"/>
</dbReference>
<evidence type="ECO:0000313" key="19">
    <source>
        <dbReference type="Proteomes" id="UP000256877"/>
    </source>
</evidence>
<keyword evidence="8 13" id="KW-0808">Transferase</keyword>
<sequence length="408" mass="44674">MLLNEIIDLIPNINKCLKKGKTLIIRIDINSPIVNGKIIDDFRIRAHSYTLRLASDAGARAVVLAHQGRPGQDDFTSLEIHKPYIEKYLERPIKFVDDIIGPEARRQIKELKDGEILLLENVRILSEEVIEKVPEAQAETLLVRKLAPLADYYVFDGFAVAHRSQPSVVGFPIVLPSCAGPVFERELRALGAVFEKRGRGVTLIAGGAKIPDTLKAVEQLLKNGFVEKVAVGGLVGFVFALGKYGVLNSALKQEVEKGGFLPYIERARQLLAKYGAQIYTPVDFAVNQNGRLDVDIYSLAQPPLDIGRSTTIAFKEVIEQSEIVIFSGPMGYIEDERFATGTIELLKAASNRRLILGGGHTIMAAEKAGVLDKAYHVSTGGRAFIQTIGGEEMPAVKALLTSAKKFSL</sequence>
<feature type="binding site" evidence="13">
    <location>
        <begin position="358"/>
        <end position="361"/>
    </location>
    <ligand>
        <name>ATP</name>
        <dbReference type="ChEBI" id="CHEBI:30616"/>
    </ligand>
</feature>
<evidence type="ECO:0000256" key="12">
    <source>
        <dbReference type="ARBA" id="ARBA00023152"/>
    </source>
</evidence>
<dbReference type="EMBL" id="NMUF01000027">
    <property type="protein sequence ID" value="RFA97412.1"/>
    <property type="molecule type" value="Genomic_DNA"/>
</dbReference>
<evidence type="ECO:0000256" key="15">
    <source>
        <dbReference type="PIRSR" id="PIRSR000724-2"/>
    </source>
</evidence>
<evidence type="ECO:0000256" key="9">
    <source>
        <dbReference type="ARBA" id="ARBA00022741"/>
    </source>
</evidence>
<evidence type="ECO:0000256" key="10">
    <source>
        <dbReference type="ARBA" id="ARBA00022777"/>
    </source>
</evidence>
<feature type="binding site" evidence="13">
    <location>
        <position position="43"/>
    </location>
    <ligand>
        <name>substrate</name>
    </ligand>
</feature>
<dbReference type="PANTHER" id="PTHR11406:SF23">
    <property type="entry name" value="PHOSPHOGLYCERATE KINASE 1, CHLOROPLASTIC-RELATED"/>
    <property type="match status" value="1"/>
</dbReference>
<dbReference type="EMBL" id="NMUE01000009">
    <property type="protein sequence ID" value="RFA96892.1"/>
    <property type="molecule type" value="Genomic_DNA"/>
</dbReference>
<dbReference type="HAMAP" id="MF_00145">
    <property type="entry name" value="Phosphoglyc_kinase"/>
    <property type="match status" value="1"/>
</dbReference>
<dbReference type="FunFam" id="3.40.50.1260:FF:000006">
    <property type="entry name" value="Phosphoglycerate kinase"/>
    <property type="match status" value="1"/>
</dbReference>
<dbReference type="GO" id="GO:0004618">
    <property type="term" value="F:phosphoglycerate kinase activity"/>
    <property type="evidence" value="ECO:0007669"/>
    <property type="project" value="UniProtKB-UniRule"/>
</dbReference>
<dbReference type="FunFam" id="3.40.50.1260:FF:000012">
    <property type="entry name" value="Phosphoglycerate kinase"/>
    <property type="match status" value="1"/>
</dbReference>
<dbReference type="GO" id="GO:0005829">
    <property type="term" value="C:cytosol"/>
    <property type="evidence" value="ECO:0007669"/>
    <property type="project" value="TreeGrafter"/>
</dbReference>
<feature type="binding site" evidence="13">
    <location>
        <position position="163"/>
    </location>
    <ligand>
        <name>substrate</name>
    </ligand>
</feature>
<dbReference type="Gene3D" id="3.40.50.1260">
    <property type="entry name" value="Phosphoglycerate kinase, N-terminal domain"/>
    <property type="match status" value="2"/>
</dbReference>
<dbReference type="InterPro" id="IPR015824">
    <property type="entry name" value="Phosphoglycerate_kinase_N"/>
</dbReference>
<dbReference type="EC" id="2.7.2.3" evidence="5 13"/>
<organism evidence="17 20">
    <name type="scientific">Pyrobaculum aerophilum</name>
    <dbReference type="NCBI Taxonomy" id="13773"/>
    <lineage>
        <taxon>Archaea</taxon>
        <taxon>Thermoproteota</taxon>
        <taxon>Thermoprotei</taxon>
        <taxon>Thermoproteales</taxon>
        <taxon>Thermoproteaceae</taxon>
        <taxon>Pyrobaculum</taxon>
    </lineage>
</organism>
<evidence type="ECO:0000256" key="6">
    <source>
        <dbReference type="ARBA" id="ARBA00016471"/>
    </source>
</evidence>
<evidence type="ECO:0000256" key="2">
    <source>
        <dbReference type="ARBA" id="ARBA00004496"/>
    </source>
</evidence>
<keyword evidence="10 13" id="KW-0418">Kinase</keyword>
<evidence type="ECO:0000256" key="1">
    <source>
        <dbReference type="ARBA" id="ARBA00000642"/>
    </source>
</evidence>
<comment type="caution">
    <text evidence="17">The sequence shown here is derived from an EMBL/GenBank/DDBJ whole genome shotgun (WGS) entry which is preliminary data.</text>
</comment>
<dbReference type="Proteomes" id="UP000256877">
    <property type="component" value="Unassembled WGS sequence"/>
</dbReference>
<proteinExistence type="inferred from homology"/>
<dbReference type="OrthoDB" id="6575at2157"/>
<comment type="pathway">
    <text evidence="3 13">Carbohydrate degradation; glycolysis; pyruvate from D-glyceraldehyde 3-phosphate: step 2/5.</text>
</comment>
<dbReference type="Pfam" id="PF00162">
    <property type="entry name" value="PGK"/>
    <property type="match status" value="1"/>
</dbReference>
<reference evidence="19 20" key="1">
    <citation type="submission" date="2017-07" db="EMBL/GenBank/DDBJ databases">
        <title>Draft genome sequence of aerobic hyperthermophilic archaea, Pyrobaculum aerophilum YKB31 and YKB32.</title>
        <authorList>
            <person name="Mochizuki T."/>
            <person name="Berliner A.J."/>
            <person name="Yoshida-Takashima Y."/>
            <person name="Takaki Y."/>
            <person name="Nunoura T."/>
            <person name="Takai K."/>
        </authorList>
    </citation>
    <scope>NUCLEOTIDE SEQUENCE [LARGE SCALE GENOMIC DNA]</scope>
    <source>
        <strain evidence="17 20">YKB31</strain>
        <strain evidence="18 19">YKB32</strain>
    </source>
</reference>
<evidence type="ECO:0000256" key="5">
    <source>
        <dbReference type="ARBA" id="ARBA00013061"/>
    </source>
</evidence>
<evidence type="ECO:0000256" key="3">
    <source>
        <dbReference type="ARBA" id="ARBA00004838"/>
    </source>
</evidence>
<keyword evidence="9 13" id="KW-0547">Nucleotide-binding</keyword>
<evidence type="ECO:0000313" key="17">
    <source>
        <dbReference type="EMBL" id="RFA96892.1"/>
    </source>
</evidence>
<dbReference type="InterPro" id="IPR001576">
    <property type="entry name" value="Phosphoglycerate_kinase"/>
</dbReference>
<dbReference type="Proteomes" id="UP000257123">
    <property type="component" value="Unassembled WGS sequence"/>
</dbReference>
<evidence type="ECO:0000256" key="13">
    <source>
        <dbReference type="HAMAP-Rule" id="MF_00145"/>
    </source>
</evidence>
<keyword evidence="12 13" id="KW-0324">Glycolysis</keyword>
<dbReference type="GO" id="GO:0006096">
    <property type="term" value="P:glycolytic process"/>
    <property type="evidence" value="ECO:0007669"/>
    <property type="project" value="UniProtKB-UniRule"/>
</dbReference>
<feature type="binding site" evidence="13 14">
    <location>
        <begin position="28"/>
        <end position="30"/>
    </location>
    <ligand>
        <name>substrate</name>
    </ligand>
</feature>
<dbReference type="UniPathway" id="UPA00109">
    <property type="reaction ID" value="UER00185"/>
</dbReference>
<dbReference type="RefSeq" id="WP_116420805.1">
    <property type="nucleotide sequence ID" value="NZ_NMUE01000009.1"/>
</dbReference>
<dbReference type="PANTHER" id="PTHR11406">
    <property type="entry name" value="PHOSPHOGLYCERATE KINASE"/>
    <property type="match status" value="1"/>
</dbReference>
<feature type="binding site" evidence="13">
    <location>
        <position position="123"/>
    </location>
    <ligand>
        <name>substrate</name>
    </ligand>
</feature>
<dbReference type="AlphaFoldDB" id="A0A371R0S1"/>
<evidence type="ECO:0000256" key="14">
    <source>
        <dbReference type="PIRSR" id="PIRSR000724-1"/>
    </source>
</evidence>
<dbReference type="GO" id="GO:0043531">
    <property type="term" value="F:ADP binding"/>
    <property type="evidence" value="ECO:0007669"/>
    <property type="project" value="TreeGrafter"/>
</dbReference>
<evidence type="ECO:0000313" key="18">
    <source>
        <dbReference type="EMBL" id="RFA97412.1"/>
    </source>
</evidence>
<gene>
    <name evidence="13 17" type="primary">pgk</name>
    <name evidence="17" type="ORF">CGL51_04240</name>
    <name evidence="18" type="ORF">CGL52_09480</name>
</gene>
<dbReference type="SUPFAM" id="SSF53748">
    <property type="entry name" value="Phosphoglycerate kinase"/>
    <property type="match status" value="1"/>
</dbReference>
<evidence type="ECO:0000256" key="11">
    <source>
        <dbReference type="ARBA" id="ARBA00022840"/>
    </source>
</evidence>
<protein>
    <recommendedName>
        <fullName evidence="6 13">Phosphoglycerate kinase</fullName>
        <ecNumber evidence="5 13">2.7.2.3</ecNumber>
    </recommendedName>
</protein>
<dbReference type="PIRSF" id="PIRSF000724">
    <property type="entry name" value="Pgk"/>
    <property type="match status" value="1"/>
</dbReference>
<keyword evidence="11 13" id="KW-0067">ATP-binding</keyword>
<evidence type="ECO:0000256" key="8">
    <source>
        <dbReference type="ARBA" id="ARBA00022679"/>
    </source>
</evidence>
<comment type="caution">
    <text evidence="13">Lacks conserved residue(s) required for the propagation of feature annotation.</text>
</comment>
<feature type="binding site" evidence="13 14">
    <location>
        <begin position="66"/>
        <end position="69"/>
    </location>
    <ligand>
        <name>substrate</name>
    </ligand>
</feature>
<accession>A0A371R0S1</accession>
<evidence type="ECO:0000313" key="20">
    <source>
        <dbReference type="Proteomes" id="UP000257123"/>
    </source>
</evidence>
<dbReference type="GO" id="GO:0006094">
    <property type="term" value="P:gluconeogenesis"/>
    <property type="evidence" value="ECO:0007669"/>
    <property type="project" value="TreeGrafter"/>
</dbReference>
<evidence type="ECO:0000256" key="16">
    <source>
        <dbReference type="RuleBase" id="RU000532"/>
    </source>
</evidence>
<dbReference type="PRINTS" id="PR00477">
    <property type="entry name" value="PHGLYCKINASE"/>
</dbReference>
<name>A0A371R0S1_9CREN</name>
<dbReference type="GO" id="GO:0005524">
    <property type="term" value="F:ATP binding"/>
    <property type="evidence" value="ECO:0007669"/>
    <property type="project" value="UniProtKB-KW"/>
</dbReference>
<comment type="similarity">
    <text evidence="4 13 16">Belongs to the phosphoglycerate kinase family.</text>
</comment>